<dbReference type="Proteomes" id="UP000012106">
    <property type="component" value="Unassembled WGS sequence"/>
</dbReference>
<dbReference type="AlphaFoldDB" id="M6JKR7"/>
<feature type="compositionally biased region" description="Polar residues" evidence="1">
    <location>
        <begin position="8"/>
        <end position="19"/>
    </location>
</feature>
<organism evidence="2 3">
    <name type="scientific">Leptospira santarosai serovar Arenal str. MAVJ 401</name>
    <dbReference type="NCBI Taxonomy" id="1049976"/>
    <lineage>
        <taxon>Bacteria</taxon>
        <taxon>Pseudomonadati</taxon>
        <taxon>Spirochaetota</taxon>
        <taxon>Spirochaetia</taxon>
        <taxon>Leptospirales</taxon>
        <taxon>Leptospiraceae</taxon>
        <taxon>Leptospira</taxon>
    </lineage>
</organism>
<protein>
    <submittedName>
        <fullName evidence="2">Uncharacterized protein</fullName>
    </submittedName>
</protein>
<comment type="caution">
    <text evidence="2">The sequence shown here is derived from an EMBL/GenBank/DDBJ whole genome shotgun (WGS) entry which is preliminary data.</text>
</comment>
<evidence type="ECO:0000256" key="1">
    <source>
        <dbReference type="SAM" id="MobiDB-lite"/>
    </source>
</evidence>
<reference evidence="2 3" key="1">
    <citation type="submission" date="2013-01" db="EMBL/GenBank/DDBJ databases">
        <authorList>
            <person name="Harkins D.M."/>
            <person name="Durkin A.S."/>
            <person name="Brinkac L.M."/>
            <person name="Haft D.H."/>
            <person name="Selengut J.D."/>
            <person name="Sanka R."/>
            <person name="DePew J."/>
            <person name="Purushe J."/>
            <person name="Hartskeerl R.A."/>
            <person name="Ahmed A."/>
            <person name="van der Linden H."/>
            <person name="Goris M.G.A."/>
            <person name="Vinetz J.M."/>
            <person name="Sutton G.G."/>
            <person name="Nierman W.C."/>
            <person name="Fouts D.E."/>
        </authorList>
    </citation>
    <scope>NUCLEOTIDE SEQUENCE [LARGE SCALE GENOMIC DNA]</scope>
    <source>
        <strain evidence="2 3">MAVJ 401</strain>
    </source>
</reference>
<proteinExistence type="predicted"/>
<feature type="region of interest" description="Disordered" evidence="1">
    <location>
        <begin position="1"/>
        <end position="24"/>
    </location>
</feature>
<dbReference type="EMBL" id="AHMU02000035">
    <property type="protein sequence ID" value="EMN22311.1"/>
    <property type="molecule type" value="Genomic_DNA"/>
</dbReference>
<evidence type="ECO:0000313" key="2">
    <source>
        <dbReference type="EMBL" id="EMN22311.1"/>
    </source>
</evidence>
<gene>
    <name evidence="2" type="ORF">LEP1GSC063_0089</name>
</gene>
<name>M6JKR7_9LEPT</name>
<sequence length="42" mass="4833">MDVGKFSLSRSFNESQTSGKTKRMKKTTLIERTNVFYSKKDG</sequence>
<evidence type="ECO:0000313" key="3">
    <source>
        <dbReference type="Proteomes" id="UP000012106"/>
    </source>
</evidence>
<accession>M6JKR7</accession>